<comment type="function">
    <text evidence="13">Catalyzes the ATP-dependent amination of UTP to CTP with either L-glutamine or ammonia as the source of nitrogen.</text>
</comment>
<dbReference type="GO" id="GO:0005524">
    <property type="term" value="F:ATP binding"/>
    <property type="evidence" value="ECO:0007669"/>
    <property type="project" value="UniProtKB-KW"/>
</dbReference>
<keyword evidence="8" id="KW-0460">Magnesium</keyword>
<dbReference type="NCBIfam" id="NF003792">
    <property type="entry name" value="PRK05380.1"/>
    <property type="match status" value="1"/>
</dbReference>
<dbReference type="EMBL" id="CAJVAF010000301">
    <property type="protein sequence ID" value="CAG7593939.1"/>
    <property type="molecule type" value="Genomic_DNA"/>
</dbReference>
<dbReference type="InterPro" id="IPR033828">
    <property type="entry name" value="GATase1_CTP_Synthase"/>
</dbReference>
<evidence type="ECO:0000256" key="12">
    <source>
        <dbReference type="ARBA" id="ARBA00070745"/>
    </source>
</evidence>
<evidence type="ECO:0000256" key="2">
    <source>
        <dbReference type="ARBA" id="ARBA00007533"/>
    </source>
</evidence>
<reference evidence="16" key="1">
    <citation type="submission" date="2021-06" db="EMBL/GenBank/DDBJ databases">
        <authorList>
            <person name="Nardi T."/>
            <person name="Nardi T."/>
        </authorList>
    </citation>
    <scope>NUCLEOTIDE SEQUENCE</scope>
</reference>
<dbReference type="InterPro" id="IPR029062">
    <property type="entry name" value="Class_I_gatase-like"/>
</dbReference>
<dbReference type="InterPro" id="IPR004468">
    <property type="entry name" value="CTP_synthase"/>
</dbReference>
<dbReference type="SUPFAM" id="SSF52540">
    <property type="entry name" value="P-loop containing nucleoside triphosphate hydrolases"/>
    <property type="match status" value="1"/>
</dbReference>
<dbReference type="GO" id="GO:0097268">
    <property type="term" value="C:cytoophidium"/>
    <property type="evidence" value="ECO:0007669"/>
    <property type="project" value="UniProtKB-ARBA"/>
</dbReference>
<dbReference type="EC" id="6.3.4.2" evidence="3 13"/>
<comment type="catalytic activity">
    <reaction evidence="11 13">
        <text>UTP + L-glutamine + ATP + H2O = CTP + L-glutamate + ADP + phosphate + 2 H(+)</text>
        <dbReference type="Rhea" id="RHEA:26426"/>
        <dbReference type="ChEBI" id="CHEBI:15377"/>
        <dbReference type="ChEBI" id="CHEBI:15378"/>
        <dbReference type="ChEBI" id="CHEBI:29985"/>
        <dbReference type="ChEBI" id="CHEBI:30616"/>
        <dbReference type="ChEBI" id="CHEBI:37563"/>
        <dbReference type="ChEBI" id="CHEBI:43474"/>
        <dbReference type="ChEBI" id="CHEBI:46398"/>
        <dbReference type="ChEBI" id="CHEBI:58359"/>
        <dbReference type="ChEBI" id="CHEBI:456216"/>
        <dbReference type="EC" id="6.3.4.2"/>
    </reaction>
</comment>
<dbReference type="InterPro" id="IPR017456">
    <property type="entry name" value="CTP_synthase_N"/>
</dbReference>
<evidence type="ECO:0000259" key="14">
    <source>
        <dbReference type="Pfam" id="PF00117"/>
    </source>
</evidence>
<protein>
    <recommendedName>
        <fullName evidence="12 13">CTP synthase</fullName>
        <ecNumber evidence="3 13">6.3.4.2</ecNumber>
    </recommendedName>
    <alternativeName>
        <fullName evidence="13">UTP--ammonia ligase</fullName>
    </alternativeName>
</protein>
<dbReference type="GO" id="GO:0042802">
    <property type="term" value="F:identical protein binding"/>
    <property type="evidence" value="ECO:0007669"/>
    <property type="project" value="TreeGrafter"/>
</dbReference>
<accession>A0A8S4BVC9</accession>
<dbReference type="GO" id="GO:0044210">
    <property type="term" value="P:'de novo' CTP biosynthetic process"/>
    <property type="evidence" value="ECO:0007669"/>
    <property type="project" value="UniProtKB-UniRule"/>
</dbReference>
<dbReference type="PROSITE" id="PS51273">
    <property type="entry name" value="GATASE_TYPE_1"/>
    <property type="match status" value="1"/>
</dbReference>
<dbReference type="Pfam" id="PF06418">
    <property type="entry name" value="CTP_synth_N"/>
    <property type="match status" value="1"/>
</dbReference>
<dbReference type="SUPFAM" id="SSF52317">
    <property type="entry name" value="Class I glutamine amidotransferase-like"/>
    <property type="match status" value="1"/>
</dbReference>
<name>A0A8S4BVC9_9ACAR</name>
<comment type="similarity">
    <text evidence="2 13">Belongs to the CTP synthase family.</text>
</comment>
<evidence type="ECO:0000256" key="7">
    <source>
        <dbReference type="ARBA" id="ARBA00022840"/>
    </source>
</evidence>
<keyword evidence="7 13" id="KW-0067">ATP-binding</keyword>
<dbReference type="HAMAP" id="MF_01227">
    <property type="entry name" value="PyrG"/>
    <property type="match status" value="1"/>
</dbReference>
<dbReference type="Gene3D" id="3.40.50.300">
    <property type="entry name" value="P-loop containing nucleotide triphosphate hydrolases"/>
    <property type="match status" value="1"/>
</dbReference>
<keyword evidence="17" id="KW-1185">Reference proteome</keyword>
<dbReference type="Pfam" id="PF00117">
    <property type="entry name" value="GATase"/>
    <property type="match status" value="1"/>
</dbReference>
<evidence type="ECO:0000256" key="3">
    <source>
        <dbReference type="ARBA" id="ARBA00012291"/>
    </source>
</evidence>
<organism evidence="16 17">
    <name type="scientific">Hyalomma marginatum</name>
    <dbReference type="NCBI Taxonomy" id="34627"/>
    <lineage>
        <taxon>Eukaryota</taxon>
        <taxon>Metazoa</taxon>
        <taxon>Ecdysozoa</taxon>
        <taxon>Arthropoda</taxon>
        <taxon>Chelicerata</taxon>
        <taxon>Arachnida</taxon>
        <taxon>Acari</taxon>
        <taxon>Parasitiformes</taxon>
        <taxon>Ixodida</taxon>
        <taxon>Ixodoidea</taxon>
        <taxon>Ixodidae</taxon>
        <taxon>Hyalomminae</taxon>
        <taxon>Hyalomma</taxon>
    </lineage>
</organism>
<sequence>MCRYIFITGGVVSSLGKGVCAASIAALLQARGYRIRLKKLDPYLNVDPGTMSPYQHGEVFVTADGAETDLDLGYYERFTDIPASRNDTTTSGKIYEKLISKERRGGYLGGTVQVIPHLTKLIKDFIRFGESEVDFMICEIGGTVGDIEALPYLEAVRQIRYEHGSANIMCIHLTLLPYIATAGELKTKPTQHSVKELRSIGIQPDLIICRADREILETLLHKIAVSCSVPESRVIAGIDQKTIYHVPLSYYRQNVDKQIIEYFGLEHNDKINLEKWRLIESRITTHEKSVDIAIVGKYNQLQDAYKSILEAFLHAGIYYKCKVNLVWIDADELNSQIYRQLDNVDGIMIPGGFGTRGIEGKISAIEYSRKNKIPLFGVCLGMQLIAIEFARNVLGIRDANSTEFTSNCSNVIDLMVNWYKGEERETRTRVSNLGGTMRLGSYESSLISGSKIQGIYKLERVLERHRHRFEFNINYKNDFERAGMRIGGISADGNLVEALELEGHPWFIGVQFHPEYKSRPFSPHPLFLSFIGALIERNENTSESKVRKV</sequence>
<dbReference type="FunFam" id="3.40.50.880:FF:000002">
    <property type="entry name" value="CTP synthase"/>
    <property type="match status" value="1"/>
</dbReference>
<dbReference type="AlphaFoldDB" id="A0A8S4BVC9"/>
<keyword evidence="4 13" id="KW-0436">Ligase</keyword>
<evidence type="ECO:0000256" key="6">
    <source>
        <dbReference type="ARBA" id="ARBA00022741"/>
    </source>
</evidence>
<dbReference type="Proteomes" id="UP000837675">
    <property type="component" value="Unassembled WGS sequence"/>
</dbReference>
<dbReference type="PANTHER" id="PTHR11550">
    <property type="entry name" value="CTP SYNTHASE"/>
    <property type="match status" value="1"/>
</dbReference>
<evidence type="ECO:0000256" key="11">
    <source>
        <dbReference type="ARBA" id="ARBA00047781"/>
    </source>
</evidence>
<evidence type="ECO:0000256" key="5">
    <source>
        <dbReference type="ARBA" id="ARBA00022723"/>
    </source>
</evidence>
<keyword evidence="6 13" id="KW-0547">Nucleotide-binding</keyword>
<dbReference type="PANTHER" id="PTHR11550:SF0">
    <property type="entry name" value="CTP SYNTHASE-RELATED"/>
    <property type="match status" value="1"/>
</dbReference>
<evidence type="ECO:0000256" key="8">
    <source>
        <dbReference type="ARBA" id="ARBA00022842"/>
    </source>
</evidence>
<evidence type="ECO:0000313" key="16">
    <source>
        <dbReference type="EMBL" id="CAG7593939.1"/>
    </source>
</evidence>
<feature type="domain" description="Glutamine amidotransferase" evidence="14">
    <location>
        <begin position="301"/>
        <end position="531"/>
    </location>
</feature>
<dbReference type="FunFam" id="3.40.50.300:FF:000009">
    <property type="entry name" value="CTP synthase"/>
    <property type="match status" value="1"/>
</dbReference>
<dbReference type="GO" id="GO:0046872">
    <property type="term" value="F:metal ion binding"/>
    <property type="evidence" value="ECO:0007669"/>
    <property type="project" value="UniProtKB-KW"/>
</dbReference>
<comment type="caution">
    <text evidence="16">The sequence shown here is derived from an EMBL/GenBank/DDBJ whole genome shotgun (WGS) entry which is preliminary data.</text>
</comment>
<dbReference type="CDD" id="cd03113">
    <property type="entry name" value="CTPS_N"/>
    <property type="match status" value="1"/>
</dbReference>
<dbReference type="NCBIfam" id="TIGR00337">
    <property type="entry name" value="PyrG"/>
    <property type="match status" value="1"/>
</dbReference>
<dbReference type="GO" id="GO:0003883">
    <property type="term" value="F:CTP synthase activity"/>
    <property type="evidence" value="ECO:0007669"/>
    <property type="project" value="UniProtKB-UniRule"/>
</dbReference>
<comment type="pathway">
    <text evidence="1 13">Pyrimidine metabolism; CTP biosynthesis via de novo pathway; CTP from UDP: step 2/2.</text>
</comment>
<dbReference type="CDD" id="cd01746">
    <property type="entry name" value="GATase1_CTP_Synthase"/>
    <property type="match status" value="1"/>
</dbReference>
<evidence type="ECO:0000256" key="9">
    <source>
        <dbReference type="ARBA" id="ARBA00022962"/>
    </source>
</evidence>
<proteinExistence type="inferred from homology"/>
<dbReference type="Gene3D" id="3.40.50.880">
    <property type="match status" value="1"/>
</dbReference>
<dbReference type="GO" id="GO:0019856">
    <property type="term" value="P:pyrimidine nucleobase biosynthetic process"/>
    <property type="evidence" value="ECO:0007669"/>
    <property type="project" value="TreeGrafter"/>
</dbReference>
<evidence type="ECO:0000256" key="1">
    <source>
        <dbReference type="ARBA" id="ARBA00005171"/>
    </source>
</evidence>
<keyword evidence="10 13" id="KW-0665">Pyrimidine biosynthesis</keyword>
<evidence type="ECO:0000259" key="15">
    <source>
        <dbReference type="Pfam" id="PF06418"/>
    </source>
</evidence>
<evidence type="ECO:0000313" key="17">
    <source>
        <dbReference type="Proteomes" id="UP000837675"/>
    </source>
</evidence>
<dbReference type="InterPro" id="IPR017926">
    <property type="entry name" value="GATASE"/>
</dbReference>
<dbReference type="GO" id="GO:0005829">
    <property type="term" value="C:cytosol"/>
    <property type="evidence" value="ECO:0007669"/>
    <property type="project" value="TreeGrafter"/>
</dbReference>
<keyword evidence="5" id="KW-0479">Metal-binding</keyword>
<evidence type="ECO:0000256" key="10">
    <source>
        <dbReference type="ARBA" id="ARBA00022975"/>
    </source>
</evidence>
<evidence type="ECO:0000256" key="13">
    <source>
        <dbReference type="RuleBase" id="RU810713"/>
    </source>
</evidence>
<dbReference type="InterPro" id="IPR027417">
    <property type="entry name" value="P-loop_NTPase"/>
</dbReference>
<feature type="domain" description="CTP synthase N-terminal" evidence="15">
    <location>
        <begin position="3"/>
        <end position="264"/>
    </location>
</feature>
<gene>
    <name evidence="16" type="ORF">MHYMCMPASI_00724</name>
</gene>
<keyword evidence="9 13" id="KW-0315">Glutamine amidotransferase</keyword>
<evidence type="ECO:0000256" key="4">
    <source>
        <dbReference type="ARBA" id="ARBA00022598"/>
    </source>
</evidence>